<dbReference type="RefSeq" id="WP_162128925.1">
    <property type="nucleotide sequence ID" value="NZ_JAADZU010000134.1"/>
</dbReference>
<accession>A0A7K3LX78</accession>
<sequence>PWGRVPWGRGETVSGVDVRFADGTYRRVDADIVVGAADLHHLETRLLPRHLQTYPQTWWDRHTSGPGAVLVFLGVRGELPQLAHHSLFFTDDWDTNFDAIFGSPTRIPDPASLYVCRPSATDATVAPDGHENLFVLIPMPADPSLGHGGTDGTGAAAVERIADAAIARIADRAGIPDLAERIVVRRTTGPADFVDDVHSWSGGALGPAHTLRQSAFFRADNISRKVDGLFYAGSSTRPGIGLPMCLISAQLVRKRLRGDTSPGPEVI</sequence>
<dbReference type="NCBIfam" id="TIGR02734">
    <property type="entry name" value="crtI_fam"/>
    <property type="match status" value="1"/>
</dbReference>
<dbReference type="InterPro" id="IPR014105">
    <property type="entry name" value="Carotenoid/retinoid_OxRdtase"/>
</dbReference>
<dbReference type="GO" id="GO:0016117">
    <property type="term" value="P:carotenoid biosynthetic process"/>
    <property type="evidence" value="ECO:0007669"/>
    <property type="project" value="UniProtKB-KW"/>
</dbReference>
<name>A0A7K3LX78_9ACTN</name>
<dbReference type="InterPro" id="IPR036188">
    <property type="entry name" value="FAD/NAD-bd_sf"/>
</dbReference>
<gene>
    <name evidence="3" type="primary">crtI</name>
    <name evidence="3" type="ORF">GYA93_23740</name>
</gene>
<feature type="non-terminal residue" evidence="3">
    <location>
        <position position="1"/>
    </location>
</feature>
<dbReference type="GO" id="GO:0016491">
    <property type="term" value="F:oxidoreductase activity"/>
    <property type="evidence" value="ECO:0007669"/>
    <property type="project" value="UniProtKB-KW"/>
</dbReference>
<reference evidence="3 4" key="1">
    <citation type="submission" date="2020-01" db="EMBL/GenBank/DDBJ databases">
        <title>Investigation of new actinobacteria for the biodesulphurisation of diesel fuel.</title>
        <authorList>
            <person name="Athi Narayanan S.M."/>
        </authorList>
    </citation>
    <scope>NUCLEOTIDE SEQUENCE [LARGE SCALE GENOMIC DNA]</scope>
    <source>
        <strain evidence="3 4">213E</strain>
    </source>
</reference>
<dbReference type="PANTHER" id="PTHR43734:SF1">
    <property type="entry name" value="PHYTOENE DESATURASE"/>
    <property type="match status" value="1"/>
</dbReference>
<dbReference type="AlphaFoldDB" id="A0A7K3LX78"/>
<keyword evidence="1 2" id="KW-0560">Oxidoreductase</keyword>
<comment type="caution">
    <text evidence="3">The sequence shown here is derived from an EMBL/GenBank/DDBJ whole genome shotgun (WGS) entry which is preliminary data.</text>
</comment>
<dbReference type="PANTHER" id="PTHR43734">
    <property type="entry name" value="PHYTOENE DESATURASE"/>
    <property type="match status" value="1"/>
</dbReference>
<keyword evidence="2" id="KW-0125">Carotenoid biosynthesis</keyword>
<comment type="pathway">
    <text evidence="2">Carotenoid biosynthesis.</text>
</comment>
<evidence type="ECO:0000313" key="4">
    <source>
        <dbReference type="Proteomes" id="UP000466307"/>
    </source>
</evidence>
<dbReference type="EMBL" id="JAADZU010000134">
    <property type="protein sequence ID" value="NDK92541.1"/>
    <property type="molecule type" value="Genomic_DNA"/>
</dbReference>
<proteinExistence type="inferred from homology"/>
<evidence type="ECO:0000256" key="1">
    <source>
        <dbReference type="ARBA" id="ARBA00023002"/>
    </source>
</evidence>
<evidence type="ECO:0000313" key="3">
    <source>
        <dbReference type="EMBL" id="NDK92541.1"/>
    </source>
</evidence>
<organism evidence="3 4">
    <name type="scientific">Gordonia desulfuricans</name>
    <dbReference type="NCBI Taxonomy" id="89051"/>
    <lineage>
        <taxon>Bacteria</taxon>
        <taxon>Bacillati</taxon>
        <taxon>Actinomycetota</taxon>
        <taxon>Actinomycetes</taxon>
        <taxon>Mycobacteriales</taxon>
        <taxon>Gordoniaceae</taxon>
        <taxon>Gordonia</taxon>
    </lineage>
</organism>
<comment type="similarity">
    <text evidence="2">Belongs to the carotenoid/retinoid oxidoreductase family.</text>
</comment>
<dbReference type="Proteomes" id="UP000466307">
    <property type="component" value="Unassembled WGS sequence"/>
</dbReference>
<protein>
    <submittedName>
        <fullName evidence="3">Phytoene desaturase</fullName>
    </submittedName>
</protein>
<evidence type="ECO:0000256" key="2">
    <source>
        <dbReference type="RuleBase" id="RU362075"/>
    </source>
</evidence>
<dbReference type="SUPFAM" id="SSF51905">
    <property type="entry name" value="FAD/NAD(P)-binding domain"/>
    <property type="match status" value="1"/>
</dbReference>
<keyword evidence="4" id="KW-1185">Reference proteome</keyword>